<dbReference type="Proteomes" id="UP000004367">
    <property type="component" value="Unassembled WGS sequence"/>
</dbReference>
<gene>
    <name evidence="11" type="primary">gcdH</name>
    <name evidence="11" type="ORF">MOPEL_099_00550</name>
</gene>
<dbReference type="Gene3D" id="2.40.110.10">
    <property type="entry name" value="Butyryl-CoA Dehydrogenase, subunit A, domain 2"/>
    <property type="match status" value="1"/>
</dbReference>
<dbReference type="AlphaFoldDB" id="H5UU47"/>
<keyword evidence="12" id="KW-1185">Reference proteome</keyword>
<keyword evidence="4 7" id="KW-0274">FAD</keyword>
<dbReference type="GO" id="GO:0050660">
    <property type="term" value="F:flavin adenine dinucleotide binding"/>
    <property type="evidence" value="ECO:0007669"/>
    <property type="project" value="InterPro"/>
</dbReference>
<feature type="domain" description="Acyl-CoA dehydrogenase/oxidase C-terminal" evidence="8">
    <location>
        <begin position="247"/>
        <end position="394"/>
    </location>
</feature>
<feature type="domain" description="Acyl-CoA dehydrogenase/oxidase N-terminal" evidence="10">
    <location>
        <begin position="23"/>
        <end position="136"/>
    </location>
</feature>
<evidence type="ECO:0000313" key="12">
    <source>
        <dbReference type="Proteomes" id="UP000004367"/>
    </source>
</evidence>
<evidence type="ECO:0000259" key="10">
    <source>
        <dbReference type="Pfam" id="PF02771"/>
    </source>
</evidence>
<comment type="cofactor">
    <cofactor evidence="1 7">
        <name>FAD</name>
        <dbReference type="ChEBI" id="CHEBI:57692"/>
    </cofactor>
</comment>
<dbReference type="PANTHER" id="PTHR42807:SF1">
    <property type="entry name" value="GLUTARYL-COA DEHYDROGENASE, MITOCHONDRIAL"/>
    <property type="match status" value="1"/>
</dbReference>
<dbReference type="GO" id="GO:0004361">
    <property type="term" value="F:glutaryl-CoA dehydrogenase activity"/>
    <property type="evidence" value="ECO:0007669"/>
    <property type="project" value="TreeGrafter"/>
</dbReference>
<dbReference type="Pfam" id="PF02771">
    <property type="entry name" value="Acyl-CoA_dh_N"/>
    <property type="match status" value="1"/>
</dbReference>
<protein>
    <submittedName>
        <fullName evidence="11">Glutaryl-CoA dehydrogenase</fullName>
    </submittedName>
</protein>
<dbReference type="STRING" id="1089455.MOPEL_099_00550"/>
<keyword evidence="5" id="KW-0809">Transit peptide</keyword>
<dbReference type="Pfam" id="PF02770">
    <property type="entry name" value="Acyl-CoA_dh_M"/>
    <property type="match status" value="1"/>
</dbReference>
<dbReference type="RefSeq" id="WP_009483152.1">
    <property type="nucleotide sequence ID" value="NZ_BAFE01000076.1"/>
</dbReference>
<dbReference type="EMBL" id="BAFE01000076">
    <property type="protein sequence ID" value="GAB49255.1"/>
    <property type="molecule type" value="Genomic_DNA"/>
</dbReference>
<sequence length="401" mass="43690">MAHPTPPKTIHPLDLADIDDLLSDEEKAIRDTVRRVCAEHVDPHIGEWFEKGELPVARELARTLGEVGLLGMHLEGYGCAGMSAVDYGLACLELEASDSGIRSLVSVQGSLAMFAIWRWGSEEHKQEWLPRMAAGEAIGCFGLTEPDHGSDPGSMRTRARRDGDDWILEGRKMWITNGSIADVAVVWAQTDDEEGGRGIRGFVVPTDTPGFSAPQIHHKASLRASVTSELVLDGVRLPADAVFPEVRGLKGPLSCLNEARYGILWGAMGAARSAFSAALTYSKEREQFGEPIARFQLTQSKLAHMSVELTLGTMLALHLGRRKDAVGLRPEQVSIGKLNNVDKAIEICRTARTILGANGISHEFPIMRHANNLESVLTYEGTPEMHTLMIGNALTGIPAYR</sequence>
<evidence type="ECO:0000256" key="2">
    <source>
        <dbReference type="ARBA" id="ARBA00009347"/>
    </source>
</evidence>
<evidence type="ECO:0000256" key="1">
    <source>
        <dbReference type="ARBA" id="ARBA00001974"/>
    </source>
</evidence>
<dbReference type="FunFam" id="1.10.540.10:FF:000026">
    <property type="entry name" value="Acyl-CoA dehydrogenase medium chain"/>
    <property type="match status" value="1"/>
</dbReference>
<evidence type="ECO:0000256" key="7">
    <source>
        <dbReference type="RuleBase" id="RU362125"/>
    </source>
</evidence>
<dbReference type="InterPro" id="IPR013786">
    <property type="entry name" value="AcylCoA_DH/ox_N"/>
</dbReference>
<reference evidence="11 12" key="1">
    <citation type="submission" date="2012-02" db="EMBL/GenBank/DDBJ databases">
        <title>Whole genome shotgun sequence of Mobilicoccus pelagius NBRC 104925.</title>
        <authorList>
            <person name="Yoshida Y."/>
            <person name="Hosoyama A."/>
            <person name="Tsuchikane K."/>
            <person name="Katsumata H."/>
            <person name="Yamazaki S."/>
            <person name="Fujita N."/>
        </authorList>
    </citation>
    <scope>NUCLEOTIDE SEQUENCE [LARGE SCALE GENOMIC DNA]</scope>
    <source>
        <strain evidence="11 12">NBRC 104925</strain>
    </source>
</reference>
<dbReference type="GO" id="GO:0000062">
    <property type="term" value="F:fatty-acyl-CoA binding"/>
    <property type="evidence" value="ECO:0007669"/>
    <property type="project" value="TreeGrafter"/>
</dbReference>
<keyword evidence="6 7" id="KW-0560">Oxidoreductase</keyword>
<dbReference type="InterPro" id="IPR036250">
    <property type="entry name" value="AcylCo_DH-like_C"/>
</dbReference>
<dbReference type="SUPFAM" id="SSF47203">
    <property type="entry name" value="Acyl-CoA dehydrogenase C-terminal domain-like"/>
    <property type="match status" value="1"/>
</dbReference>
<dbReference type="GO" id="GO:0033539">
    <property type="term" value="P:fatty acid beta-oxidation using acyl-CoA dehydrogenase"/>
    <property type="evidence" value="ECO:0007669"/>
    <property type="project" value="TreeGrafter"/>
</dbReference>
<evidence type="ECO:0000256" key="6">
    <source>
        <dbReference type="ARBA" id="ARBA00023002"/>
    </source>
</evidence>
<dbReference type="Gene3D" id="1.10.540.10">
    <property type="entry name" value="Acyl-CoA dehydrogenase/oxidase, N-terminal domain"/>
    <property type="match status" value="1"/>
</dbReference>
<dbReference type="Pfam" id="PF00441">
    <property type="entry name" value="Acyl-CoA_dh_1"/>
    <property type="match status" value="1"/>
</dbReference>
<dbReference type="PANTHER" id="PTHR42807">
    <property type="entry name" value="GLUTARYL-COA DEHYDROGENASE, MITOCHONDRIAL"/>
    <property type="match status" value="1"/>
</dbReference>
<dbReference type="InterPro" id="IPR006091">
    <property type="entry name" value="Acyl-CoA_Oxase/DH_mid-dom"/>
</dbReference>
<proteinExistence type="inferred from homology"/>
<dbReference type="OrthoDB" id="9770681at2"/>
<evidence type="ECO:0000256" key="5">
    <source>
        <dbReference type="ARBA" id="ARBA00022946"/>
    </source>
</evidence>
<dbReference type="InterPro" id="IPR009100">
    <property type="entry name" value="AcylCoA_DH/oxidase_NM_dom_sf"/>
</dbReference>
<comment type="similarity">
    <text evidence="2 7">Belongs to the acyl-CoA dehydrogenase family.</text>
</comment>
<keyword evidence="3 7" id="KW-0285">Flavoprotein</keyword>
<organism evidence="11 12">
    <name type="scientific">Mobilicoccus pelagius NBRC 104925</name>
    <dbReference type="NCBI Taxonomy" id="1089455"/>
    <lineage>
        <taxon>Bacteria</taxon>
        <taxon>Bacillati</taxon>
        <taxon>Actinomycetota</taxon>
        <taxon>Actinomycetes</taxon>
        <taxon>Micrococcales</taxon>
        <taxon>Dermatophilaceae</taxon>
        <taxon>Mobilicoccus</taxon>
    </lineage>
</organism>
<dbReference type="InterPro" id="IPR046373">
    <property type="entry name" value="Acyl-CoA_Oxase/DH_mid-dom_sf"/>
</dbReference>
<evidence type="ECO:0000259" key="8">
    <source>
        <dbReference type="Pfam" id="PF00441"/>
    </source>
</evidence>
<comment type="caution">
    <text evidence="11">The sequence shown here is derived from an EMBL/GenBank/DDBJ whole genome shotgun (WGS) entry which is preliminary data.</text>
</comment>
<dbReference type="Gene3D" id="1.20.140.10">
    <property type="entry name" value="Butyryl-CoA Dehydrogenase, subunit A, domain 3"/>
    <property type="match status" value="1"/>
</dbReference>
<dbReference type="SUPFAM" id="SSF56645">
    <property type="entry name" value="Acyl-CoA dehydrogenase NM domain-like"/>
    <property type="match status" value="1"/>
</dbReference>
<dbReference type="InterPro" id="IPR009075">
    <property type="entry name" value="AcylCo_DH/oxidase_C"/>
</dbReference>
<feature type="domain" description="Acyl-CoA oxidase/dehydrogenase middle" evidence="9">
    <location>
        <begin position="140"/>
        <end position="235"/>
    </location>
</feature>
<dbReference type="InterPro" id="IPR037069">
    <property type="entry name" value="AcylCoA_DH/ox_N_sf"/>
</dbReference>
<dbReference type="FunFam" id="2.40.110.10:FF:000002">
    <property type="entry name" value="Acyl-CoA dehydrogenase fadE12"/>
    <property type="match status" value="1"/>
</dbReference>
<evidence type="ECO:0000256" key="3">
    <source>
        <dbReference type="ARBA" id="ARBA00022630"/>
    </source>
</evidence>
<dbReference type="eggNOG" id="COG1960">
    <property type="taxonomic scope" value="Bacteria"/>
</dbReference>
<dbReference type="InterPro" id="IPR052033">
    <property type="entry name" value="Glutaryl-CoA_DH_mitochondrial"/>
</dbReference>
<accession>H5UU47</accession>
<dbReference type="GO" id="GO:0046949">
    <property type="term" value="P:fatty-acyl-CoA biosynthetic process"/>
    <property type="evidence" value="ECO:0007669"/>
    <property type="project" value="TreeGrafter"/>
</dbReference>
<evidence type="ECO:0000313" key="11">
    <source>
        <dbReference type="EMBL" id="GAB49255.1"/>
    </source>
</evidence>
<name>H5UU47_9MICO</name>
<evidence type="ECO:0000259" key="9">
    <source>
        <dbReference type="Pfam" id="PF02770"/>
    </source>
</evidence>
<evidence type="ECO:0000256" key="4">
    <source>
        <dbReference type="ARBA" id="ARBA00022827"/>
    </source>
</evidence>